<proteinExistence type="predicted"/>
<evidence type="ECO:0000256" key="2">
    <source>
        <dbReference type="ARBA" id="ARBA00022642"/>
    </source>
</evidence>
<evidence type="ECO:0000256" key="7">
    <source>
        <dbReference type="ARBA" id="ARBA00023027"/>
    </source>
</evidence>
<evidence type="ECO:0000256" key="1">
    <source>
        <dbReference type="ARBA" id="ARBA00004790"/>
    </source>
</evidence>
<keyword evidence="6" id="KW-0067">ATP-binding</keyword>
<name>A0A0G0JBB6_9BACT</name>
<dbReference type="GO" id="GO:0016779">
    <property type="term" value="F:nucleotidyltransferase activity"/>
    <property type="evidence" value="ECO:0007669"/>
    <property type="project" value="UniProtKB-KW"/>
</dbReference>
<keyword evidence="4 8" id="KW-0548">Nucleotidyltransferase</keyword>
<organism evidence="8 9">
    <name type="scientific">Candidatus Nomurabacteria bacterium GW2011_GWB1_37_5</name>
    <dbReference type="NCBI Taxonomy" id="1618742"/>
    <lineage>
        <taxon>Bacteria</taxon>
        <taxon>Candidatus Nomuraibacteriota</taxon>
    </lineage>
</organism>
<evidence type="ECO:0000313" key="9">
    <source>
        <dbReference type="Proteomes" id="UP000033876"/>
    </source>
</evidence>
<keyword evidence="2" id="KW-0662">Pyridine nucleotide biosynthesis</keyword>
<evidence type="ECO:0000256" key="3">
    <source>
        <dbReference type="ARBA" id="ARBA00022679"/>
    </source>
</evidence>
<protein>
    <submittedName>
        <fullName evidence="8">Putative nicotinate-nucleotide adenylyltransferase</fullName>
    </submittedName>
</protein>
<keyword evidence="5" id="KW-0547">Nucleotide-binding</keyword>
<reference evidence="8 9" key="1">
    <citation type="journal article" date="2015" name="Nature">
        <title>rRNA introns, odd ribosomes, and small enigmatic genomes across a large radiation of phyla.</title>
        <authorList>
            <person name="Brown C.T."/>
            <person name="Hug L.A."/>
            <person name="Thomas B.C."/>
            <person name="Sharon I."/>
            <person name="Castelle C.J."/>
            <person name="Singh A."/>
            <person name="Wilkins M.J."/>
            <person name="Williams K.H."/>
            <person name="Banfield J.F."/>
        </authorList>
    </citation>
    <scope>NUCLEOTIDE SEQUENCE [LARGE SCALE GENOMIC DNA]</scope>
</reference>
<accession>A0A0G0JBB6</accession>
<dbReference type="PANTHER" id="PTHR39321:SF3">
    <property type="entry name" value="PHOSPHOPANTETHEINE ADENYLYLTRANSFERASE"/>
    <property type="match status" value="1"/>
</dbReference>
<dbReference type="SUPFAM" id="SSF52374">
    <property type="entry name" value="Nucleotidylyl transferase"/>
    <property type="match status" value="1"/>
</dbReference>
<dbReference type="InterPro" id="IPR014729">
    <property type="entry name" value="Rossmann-like_a/b/a_fold"/>
</dbReference>
<evidence type="ECO:0000256" key="6">
    <source>
        <dbReference type="ARBA" id="ARBA00022840"/>
    </source>
</evidence>
<feature type="non-terminal residue" evidence="8">
    <location>
        <position position="1"/>
    </location>
</feature>
<dbReference type="GO" id="GO:0005524">
    <property type="term" value="F:ATP binding"/>
    <property type="evidence" value="ECO:0007669"/>
    <property type="project" value="UniProtKB-KW"/>
</dbReference>
<gene>
    <name evidence="8" type="ORF">US50_C0064G0001</name>
</gene>
<dbReference type="InterPro" id="IPR005248">
    <property type="entry name" value="NadD/NMNAT"/>
</dbReference>
<dbReference type="EMBL" id="LBTF01000064">
    <property type="protein sequence ID" value="KKQ34039.1"/>
    <property type="molecule type" value="Genomic_DNA"/>
</dbReference>
<dbReference type="PANTHER" id="PTHR39321">
    <property type="entry name" value="NICOTINATE-NUCLEOTIDE ADENYLYLTRANSFERASE-RELATED"/>
    <property type="match status" value="1"/>
</dbReference>
<comment type="caution">
    <text evidence="8">The sequence shown here is derived from an EMBL/GenBank/DDBJ whole genome shotgun (WGS) entry which is preliminary data.</text>
</comment>
<dbReference type="GO" id="GO:0009435">
    <property type="term" value="P:NAD+ biosynthetic process"/>
    <property type="evidence" value="ECO:0007669"/>
    <property type="project" value="InterPro"/>
</dbReference>
<evidence type="ECO:0000256" key="5">
    <source>
        <dbReference type="ARBA" id="ARBA00022741"/>
    </source>
</evidence>
<evidence type="ECO:0000256" key="4">
    <source>
        <dbReference type="ARBA" id="ARBA00022695"/>
    </source>
</evidence>
<dbReference type="AlphaFoldDB" id="A0A0G0JBB6"/>
<keyword evidence="7" id="KW-0520">NAD</keyword>
<comment type="pathway">
    <text evidence="1">Cofactor biosynthesis; NAD(+) biosynthesis.</text>
</comment>
<dbReference type="Gene3D" id="3.40.50.620">
    <property type="entry name" value="HUPs"/>
    <property type="match status" value="1"/>
</dbReference>
<keyword evidence="3 8" id="KW-0808">Transferase</keyword>
<dbReference type="Proteomes" id="UP000033876">
    <property type="component" value="Unassembled WGS sequence"/>
</dbReference>
<evidence type="ECO:0000313" key="8">
    <source>
        <dbReference type="EMBL" id="KKQ34039.1"/>
    </source>
</evidence>
<sequence length="105" mass="12442">TMSELSKKFPDNKFILIFGTDVVNELGKWKDYKKITDNYEIIVFIRDDQKISDKIKKKVKIYGTINSDMPNSSTEIRSLIKSKKPFRYLVPKLVEEYIKENNLYI</sequence>